<keyword evidence="7" id="KW-0812">Transmembrane</keyword>
<dbReference type="GO" id="GO:0032585">
    <property type="term" value="C:multivesicular body membrane"/>
    <property type="evidence" value="ECO:0007669"/>
    <property type="project" value="UniProtKB-SubCell"/>
</dbReference>
<reference evidence="21 22" key="1">
    <citation type="journal article" date="2019" name="Fungal Biol. Biotechnol.">
        <title>Draft genome sequence of fastidious pathogen Ceratobasidium theobromae, which causes vascular-streak dieback in Theobroma cacao.</title>
        <authorList>
            <person name="Ali S.S."/>
            <person name="Asman A."/>
            <person name="Shao J."/>
            <person name="Firmansyah A.P."/>
            <person name="Susilo A.W."/>
            <person name="Rosmana A."/>
            <person name="McMahon P."/>
            <person name="Junaid M."/>
            <person name="Guest D."/>
            <person name="Kheng T.Y."/>
            <person name="Meinhardt L.W."/>
            <person name="Bailey B.A."/>
        </authorList>
    </citation>
    <scope>NUCLEOTIDE SEQUENCE [LARGE SCALE GENOMIC DNA]</scope>
    <source>
        <strain evidence="21 22">CT2</strain>
    </source>
</reference>
<keyword evidence="11" id="KW-0735">Signal-anchor</keyword>
<evidence type="ECO:0000256" key="10">
    <source>
        <dbReference type="ARBA" id="ARBA00022963"/>
    </source>
</evidence>
<evidence type="ECO:0000256" key="15">
    <source>
        <dbReference type="ARBA" id="ARBA00023136"/>
    </source>
</evidence>
<dbReference type="Pfam" id="PF01764">
    <property type="entry name" value="Lipase_3"/>
    <property type="match status" value="1"/>
</dbReference>
<evidence type="ECO:0000256" key="4">
    <source>
        <dbReference type="ARBA" id="ARBA00010701"/>
    </source>
</evidence>
<dbReference type="InterPro" id="IPR029058">
    <property type="entry name" value="AB_hydrolase_fold"/>
</dbReference>
<gene>
    <name evidence="21" type="ORF">CTheo_1283</name>
</gene>
<evidence type="ECO:0000256" key="3">
    <source>
        <dbReference type="ARBA" id="ARBA00004343"/>
    </source>
</evidence>
<sequence length="439" mass="48479">MLATSLIAIVALLSLSESCFALDSQTFTLRHVHRTHADTGRVRWGNVSRDVVTASLLGDARDGSSAHTHSLQTRRTSVHRPASQAAFHAARAHSRRRKKEKSVLGRFALDREWGQSVGWEEEDVQGPALDKRETVVTLAKMTNNAYLTPDEAGWYDLGGNWTTDHNIGWEPDADGFRGHVFLSADNATAVLSIKGTSAGWLGGGGPTVRKDKLNDNLLFSCCCAHVDWTWSTVCGCFGGGNKCDEDCIEDALTEESLFYPVGIKLYNDLTFMYPDAKIWVIGHSLGGALASLIGATFGAPTIAFEAPGERMAAQRLHLPMPPSTQHITHVYHTADPIAMAIIYDTVSELHWSVDIRTHGIQVVIEQILNTDWSDRIGKKGWWGRKSEGVVLESDSRSREGVQALFEDRVEVPAPKPIDDCVECYTWVFGDYMNDTTHKR</sequence>
<evidence type="ECO:0000256" key="13">
    <source>
        <dbReference type="ARBA" id="ARBA00023006"/>
    </source>
</evidence>
<keyword evidence="8" id="KW-0967">Endosome</keyword>
<keyword evidence="15" id="KW-0472">Membrane</keyword>
<comment type="subcellular location">
    <subcellularLocation>
        <location evidence="3">Endosome</location>
        <location evidence="3">Multivesicular body membrane</location>
        <topology evidence="3">Single-pass type II membrane protein</topology>
    </subcellularLocation>
    <subcellularLocation>
        <location evidence="2">Prevacuolar compartment membrane</location>
        <topology evidence="2">Single-pass type II membrane protein</topology>
    </subcellularLocation>
</comment>
<dbReference type="EMBL" id="SSOP01000011">
    <property type="protein sequence ID" value="KAB5595205.1"/>
    <property type="molecule type" value="Genomic_DNA"/>
</dbReference>
<comment type="similarity">
    <text evidence="4">Belongs to the AB hydrolase superfamily. Lipase family.</text>
</comment>
<dbReference type="InterPro" id="IPR050805">
    <property type="entry name" value="ATG15_Lipase"/>
</dbReference>
<keyword evidence="22" id="KW-1185">Reference proteome</keyword>
<evidence type="ECO:0000256" key="8">
    <source>
        <dbReference type="ARBA" id="ARBA00022753"/>
    </source>
</evidence>
<evidence type="ECO:0000256" key="14">
    <source>
        <dbReference type="ARBA" id="ARBA00023098"/>
    </source>
</evidence>
<evidence type="ECO:0000259" key="20">
    <source>
        <dbReference type="Pfam" id="PF01764"/>
    </source>
</evidence>
<evidence type="ECO:0000256" key="11">
    <source>
        <dbReference type="ARBA" id="ARBA00022968"/>
    </source>
</evidence>
<evidence type="ECO:0000256" key="2">
    <source>
        <dbReference type="ARBA" id="ARBA00004270"/>
    </source>
</evidence>
<comment type="subunit">
    <text evidence="5">Binds to both phosphatidylinositol (PI) and phosphatidylinositol 3,5-bisphosphate (PIP2).</text>
</comment>
<evidence type="ECO:0000256" key="9">
    <source>
        <dbReference type="ARBA" id="ARBA00022801"/>
    </source>
</evidence>
<evidence type="ECO:0000256" key="5">
    <source>
        <dbReference type="ARBA" id="ARBA00011137"/>
    </source>
</evidence>
<keyword evidence="14" id="KW-0443">Lipid metabolism</keyword>
<evidence type="ECO:0000256" key="17">
    <source>
        <dbReference type="ARBA" id="ARBA00024663"/>
    </source>
</evidence>
<dbReference type="GO" id="GO:0046461">
    <property type="term" value="P:neutral lipid catabolic process"/>
    <property type="evidence" value="ECO:0007669"/>
    <property type="project" value="TreeGrafter"/>
</dbReference>
<comment type="function">
    <text evidence="17">Lipase which is essential for lysis of subvacuolar cytoplasm to vacuole targeted bodies and intravacuolar autophagic bodies. Involved in the lysis of intravacuolar multivesicular body (MVB) vesicles. The intravacuolar membrane disintegration by ATG15 is critical to life span extension.</text>
</comment>
<dbReference type="PANTHER" id="PTHR47175">
    <property type="entry name" value="LIPASE ATG15-RELATED"/>
    <property type="match status" value="1"/>
</dbReference>
<feature type="chain" id="PRO_5024358871" description="triacylglycerol lipase" evidence="19">
    <location>
        <begin position="22"/>
        <end position="439"/>
    </location>
</feature>
<dbReference type="EC" id="3.1.1.3" evidence="6"/>
<keyword evidence="10" id="KW-0442">Lipid degradation</keyword>
<evidence type="ECO:0000256" key="7">
    <source>
        <dbReference type="ARBA" id="ARBA00022692"/>
    </source>
</evidence>
<dbReference type="GO" id="GO:0034727">
    <property type="term" value="P:piecemeal microautophagy of the nucleus"/>
    <property type="evidence" value="ECO:0007669"/>
    <property type="project" value="TreeGrafter"/>
</dbReference>
<dbReference type="CDD" id="cd00519">
    <property type="entry name" value="Lipase_3"/>
    <property type="match status" value="1"/>
</dbReference>
<dbReference type="GO" id="GO:0004620">
    <property type="term" value="F:phospholipase activity"/>
    <property type="evidence" value="ECO:0007669"/>
    <property type="project" value="TreeGrafter"/>
</dbReference>
<feature type="signal peptide" evidence="19">
    <location>
        <begin position="1"/>
        <end position="21"/>
    </location>
</feature>
<evidence type="ECO:0000313" key="22">
    <source>
        <dbReference type="Proteomes" id="UP000383932"/>
    </source>
</evidence>
<comment type="caution">
    <text evidence="21">The sequence shown here is derived from an EMBL/GenBank/DDBJ whole genome shotgun (WGS) entry which is preliminary data.</text>
</comment>
<dbReference type="SUPFAM" id="SSF53474">
    <property type="entry name" value="alpha/beta-Hydrolases"/>
    <property type="match status" value="1"/>
</dbReference>
<dbReference type="Proteomes" id="UP000383932">
    <property type="component" value="Unassembled WGS sequence"/>
</dbReference>
<evidence type="ECO:0000313" key="21">
    <source>
        <dbReference type="EMBL" id="KAB5595205.1"/>
    </source>
</evidence>
<dbReference type="InterPro" id="IPR002921">
    <property type="entry name" value="Fungal_lipase-type"/>
</dbReference>
<feature type="domain" description="Fungal lipase-type" evidence="20">
    <location>
        <begin position="272"/>
        <end position="296"/>
    </location>
</feature>
<proteinExistence type="inferred from homology"/>
<evidence type="ECO:0000256" key="6">
    <source>
        <dbReference type="ARBA" id="ARBA00013279"/>
    </source>
</evidence>
<evidence type="ECO:0000256" key="18">
    <source>
        <dbReference type="ARBA" id="ARBA00029828"/>
    </source>
</evidence>
<dbReference type="GO" id="GO:0004806">
    <property type="term" value="F:triacylglycerol lipase activity"/>
    <property type="evidence" value="ECO:0007669"/>
    <property type="project" value="UniProtKB-EC"/>
</dbReference>
<dbReference type="Gene3D" id="3.40.50.1820">
    <property type="entry name" value="alpha/beta hydrolase"/>
    <property type="match status" value="1"/>
</dbReference>
<evidence type="ECO:0000256" key="19">
    <source>
        <dbReference type="SAM" id="SignalP"/>
    </source>
</evidence>
<accession>A0A5N5QTW4</accession>
<protein>
    <recommendedName>
        <fullName evidence="6">triacylglycerol lipase</fullName>
        <ecNumber evidence="6">3.1.1.3</ecNumber>
    </recommendedName>
    <alternativeName>
        <fullName evidence="18">Autophagy-related protein 15</fullName>
    </alternativeName>
</protein>
<organism evidence="21 22">
    <name type="scientific">Ceratobasidium theobromae</name>
    <dbReference type="NCBI Taxonomy" id="1582974"/>
    <lineage>
        <taxon>Eukaryota</taxon>
        <taxon>Fungi</taxon>
        <taxon>Dikarya</taxon>
        <taxon>Basidiomycota</taxon>
        <taxon>Agaricomycotina</taxon>
        <taxon>Agaricomycetes</taxon>
        <taxon>Cantharellales</taxon>
        <taxon>Ceratobasidiaceae</taxon>
        <taxon>Ceratobasidium</taxon>
    </lineage>
</organism>
<dbReference type="GO" id="GO:0034496">
    <property type="term" value="P:multivesicular body membrane disassembly"/>
    <property type="evidence" value="ECO:0007669"/>
    <property type="project" value="TreeGrafter"/>
</dbReference>
<keyword evidence="16" id="KW-0325">Glycoprotein</keyword>
<dbReference type="GO" id="GO:0006660">
    <property type="term" value="P:phosphatidylserine catabolic process"/>
    <property type="evidence" value="ECO:0007669"/>
    <property type="project" value="TreeGrafter"/>
</dbReference>
<evidence type="ECO:0000256" key="12">
    <source>
        <dbReference type="ARBA" id="ARBA00022989"/>
    </source>
</evidence>
<keyword evidence="13" id="KW-0072">Autophagy</keyword>
<keyword evidence="12" id="KW-1133">Transmembrane helix</keyword>
<keyword evidence="19" id="KW-0732">Signal</keyword>
<name>A0A5N5QTW4_9AGAM</name>
<evidence type="ECO:0000256" key="16">
    <source>
        <dbReference type="ARBA" id="ARBA00023180"/>
    </source>
</evidence>
<dbReference type="OrthoDB" id="58570at2759"/>
<evidence type="ECO:0000256" key="1">
    <source>
        <dbReference type="ARBA" id="ARBA00001024"/>
    </source>
</evidence>
<dbReference type="AlphaFoldDB" id="A0A5N5QTW4"/>
<comment type="catalytic activity">
    <reaction evidence="1">
        <text>a triacylglycerol + H2O = a diacylglycerol + a fatty acid + H(+)</text>
        <dbReference type="Rhea" id="RHEA:12044"/>
        <dbReference type="ChEBI" id="CHEBI:15377"/>
        <dbReference type="ChEBI" id="CHEBI:15378"/>
        <dbReference type="ChEBI" id="CHEBI:17855"/>
        <dbReference type="ChEBI" id="CHEBI:18035"/>
        <dbReference type="ChEBI" id="CHEBI:28868"/>
        <dbReference type="EC" id="3.1.1.3"/>
    </reaction>
</comment>
<keyword evidence="9" id="KW-0378">Hydrolase</keyword>
<dbReference type="PANTHER" id="PTHR47175:SF2">
    <property type="entry name" value="LIPASE ATG15-RELATED"/>
    <property type="match status" value="1"/>
</dbReference>
<dbReference type="GO" id="GO:0005775">
    <property type="term" value="C:vacuolar lumen"/>
    <property type="evidence" value="ECO:0007669"/>
    <property type="project" value="TreeGrafter"/>
</dbReference>